<dbReference type="Pfam" id="PF00172">
    <property type="entry name" value="Zn_clus"/>
    <property type="match status" value="1"/>
</dbReference>
<evidence type="ECO:0000256" key="5">
    <source>
        <dbReference type="ARBA" id="ARBA00023163"/>
    </source>
</evidence>
<feature type="region of interest" description="Disordered" evidence="7">
    <location>
        <begin position="1"/>
        <end position="26"/>
    </location>
</feature>
<dbReference type="Gene3D" id="4.10.240.10">
    <property type="entry name" value="Zn(2)-C6 fungal-type DNA-binding domain"/>
    <property type="match status" value="1"/>
</dbReference>
<sequence>MHDTSKRKSREGDEWPPPWSELKTKAGKDRKRLPLACIACRRKKIRCSGQKPACKHCLRSRVPCVYKINTRKATPRTDYMAMLDKRLKRMEDRVIKLIPKDSEAASIPRAIVKPTTAPPGAKSPKKNRKRVADEAFGGEDDIDAWAQTTHDGLGVMPMHKESTDEDTLFLEGAAHLPSKDIQLHLAEIYFEYVYGQSYPLLHKPTFMRNLIAGTVPPVLVLAVCAISARFSQHPQLRIKPAFLRGEEWAEPARRIALKRFDQPNIAILTVYLLLGLHEFGTCHGGRSYMFGGMAQRMGLMLQLHKDRDISDLAGPAGGNSKTGGERNSHTDKEIRRRVMWSCFLMDRFISSGSERPMSIPEICIEIPLPARESLFLMEIEGITETLDGKVLEPEIPESVTKPISNMGTMAYLIRLVSIWGKMVVYFNLGGREAEKVPVWASTSRFIELQKTLQTFSFPPCLVWNSDNLETHRASKRANQFIFMHIVFQHMRLFCHRFALPGSGIVLPKDAPQSFTTEAARTAIEAANQVSNLVKEAVTSNVTAPFAGYAAFYASTVHVQGLFAKSQSTINRAKENLAINVRYLDQMKSWWGMFHFVQQDLKRLFKSHADTRLAQKAAGLDVTDDRKSQPIAKKNAAIFQYGDWMDKYPNGVSKMDYEDPARQSTDEDPANPNRGVLGAHEKELFSVDEFFDKLNKGELKPRPARQSSSSKRPRSTGPVELSRLSDDLTNTLDDNTAAPFQPSYLPNGRPLAIQTALPRSNMLASPSTAMSDLSAWPFDFMPDASQAPRAAAQANMLGLTGLPGSGSGQGMGMGMGMDLSWYMPWNLQPPMNTLGEGMAFEAASAGAQASGLGFGEFESWIGMGLDGIAGGENGKRVER</sequence>
<evidence type="ECO:0000256" key="1">
    <source>
        <dbReference type="ARBA" id="ARBA00004123"/>
    </source>
</evidence>
<dbReference type="CDD" id="cd00067">
    <property type="entry name" value="GAL4"/>
    <property type="match status" value="1"/>
</dbReference>
<reference evidence="9" key="1">
    <citation type="journal article" date="2020" name="Stud. Mycol.">
        <title>101 Dothideomycetes genomes: a test case for predicting lifestyles and emergence of pathogens.</title>
        <authorList>
            <person name="Haridas S."/>
            <person name="Albert R."/>
            <person name="Binder M."/>
            <person name="Bloem J."/>
            <person name="Labutti K."/>
            <person name="Salamov A."/>
            <person name="Andreopoulos B."/>
            <person name="Baker S."/>
            <person name="Barry K."/>
            <person name="Bills G."/>
            <person name="Bluhm B."/>
            <person name="Cannon C."/>
            <person name="Castanera R."/>
            <person name="Culley D."/>
            <person name="Daum C."/>
            <person name="Ezra D."/>
            <person name="Gonzalez J."/>
            <person name="Henrissat B."/>
            <person name="Kuo A."/>
            <person name="Liang C."/>
            <person name="Lipzen A."/>
            <person name="Lutzoni F."/>
            <person name="Magnuson J."/>
            <person name="Mondo S."/>
            <person name="Nolan M."/>
            <person name="Ohm R."/>
            <person name="Pangilinan J."/>
            <person name="Park H.-J."/>
            <person name="Ramirez L."/>
            <person name="Alfaro M."/>
            <person name="Sun H."/>
            <person name="Tritt A."/>
            <person name="Yoshinaga Y."/>
            <person name="Zwiers L.-H."/>
            <person name="Turgeon B."/>
            <person name="Goodwin S."/>
            <person name="Spatafora J."/>
            <person name="Crous P."/>
            <person name="Grigoriev I."/>
        </authorList>
    </citation>
    <scope>NUCLEOTIDE SEQUENCE</scope>
    <source>
        <strain evidence="9">CBS 115976</strain>
    </source>
</reference>
<feature type="compositionally biased region" description="Basic and acidic residues" evidence="7">
    <location>
        <begin position="654"/>
        <end position="664"/>
    </location>
</feature>
<feature type="domain" description="Zn(2)-C6 fungal-type" evidence="8">
    <location>
        <begin position="36"/>
        <end position="66"/>
    </location>
</feature>
<dbReference type="PANTHER" id="PTHR47338:SF27">
    <property type="entry name" value="ZN(II)2CYS6 TRANSCRIPTION FACTOR (EUROFUNG)"/>
    <property type="match status" value="1"/>
</dbReference>
<feature type="region of interest" description="Disordered" evidence="7">
    <location>
        <begin position="312"/>
        <end position="331"/>
    </location>
</feature>
<comment type="subcellular location">
    <subcellularLocation>
        <location evidence="1">Nucleus</location>
    </subcellularLocation>
</comment>
<gene>
    <name evidence="9" type="ORF">BT63DRAFT_374488</name>
</gene>
<evidence type="ECO:0000256" key="3">
    <source>
        <dbReference type="ARBA" id="ARBA00023015"/>
    </source>
</evidence>
<dbReference type="AlphaFoldDB" id="A0A6A6UAK2"/>
<keyword evidence="5" id="KW-0804">Transcription</keyword>
<evidence type="ECO:0000259" key="8">
    <source>
        <dbReference type="PROSITE" id="PS50048"/>
    </source>
</evidence>
<dbReference type="OrthoDB" id="39175at2759"/>
<dbReference type="SMART" id="SM00066">
    <property type="entry name" value="GAL4"/>
    <property type="match status" value="1"/>
</dbReference>
<dbReference type="GO" id="GO:0003677">
    <property type="term" value="F:DNA binding"/>
    <property type="evidence" value="ECO:0007669"/>
    <property type="project" value="InterPro"/>
</dbReference>
<keyword evidence="6" id="KW-0539">Nucleus</keyword>
<dbReference type="InterPro" id="IPR050815">
    <property type="entry name" value="TF_fung"/>
</dbReference>
<organism evidence="9 10">
    <name type="scientific">Microthyrium microscopicum</name>
    <dbReference type="NCBI Taxonomy" id="703497"/>
    <lineage>
        <taxon>Eukaryota</taxon>
        <taxon>Fungi</taxon>
        <taxon>Dikarya</taxon>
        <taxon>Ascomycota</taxon>
        <taxon>Pezizomycotina</taxon>
        <taxon>Dothideomycetes</taxon>
        <taxon>Dothideomycetes incertae sedis</taxon>
        <taxon>Microthyriales</taxon>
        <taxon>Microthyriaceae</taxon>
        <taxon>Microthyrium</taxon>
    </lineage>
</organism>
<dbReference type="SMART" id="SM00906">
    <property type="entry name" value="Fungal_trans"/>
    <property type="match status" value="1"/>
</dbReference>
<dbReference type="Pfam" id="PF04082">
    <property type="entry name" value="Fungal_trans"/>
    <property type="match status" value="1"/>
</dbReference>
<dbReference type="CDD" id="cd12148">
    <property type="entry name" value="fungal_TF_MHR"/>
    <property type="match status" value="1"/>
</dbReference>
<accession>A0A6A6UAK2</accession>
<dbReference type="Proteomes" id="UP000799302">
    <property type="component" value="Unassembled WGS sequence"/>
</dbReference>
<evidence type="ECO:0000256" key="2">
    <source>
        <dbReference type="ARBA" id="ARBA00022723"/>
    </source>
</evidence>
<dbReference type="InterPro" id="IPR036864">
    <property type="entry name" value="Zn2-C6_fun-type_DNA-bd_sf"/>
</dbReference>
<feature type="compositionally biased region" description="Basic and acidic residues" evidence="7">
    <location>
        <begin position="1"/>
        <end position="13"/>
    </location>
</feature>
<dbReference type="GO" id="GO:0006351">
    <property type="term" value="P:DNA-templated transcription"/>
    <property type="evidence" value="ECO:0007669"/>
    <property type="project" value="InterPro"/>
</dbReference>
<evidence type="ECO:0000256" key="6">
    <source>
        <dbReference type="ARBA" id="ARBA00023242"/>
    </source>
</evidence>
<dbReference type="PROSITE" id="PS00463">
    <property type="entry name" value="ZN2_CY6_FUNGAL_1"/>
    <property type="match status" value="1"/>
</dbReference>
<dbReference type="PROSITE" id="PS50048">
    <property type="entry name" value="ZN2_CY6_FUNGAL_2"/>
    <property type="match status" value="1"/>
</dbReference>
<protein>
    <recommendedName>
        <fullName evidence="8">Zn(2)-C6 fungal-type domain-containing protein</fullName>
    </recommendedName>
</protein>
<feature type="region of interest" description="Disordered" evidence="7">
    <location>
        <begin position="654"/>
        <end position="675"/>
    </location>
</feature>
<keyword evidence="10" id="KW-1185">Reference proteome</keyword>
<name>A0A6A6UAK2_9PEZI</name>
<feature type="region of interest" description="Disordered" evidence="7">
    <location>
        <begin position="695"/>
        <end position="722"/>
    </location>
</feature>
<proteinExistence type="predicted"/>
<evidence type="ECO:0000256" key="7">
    <source>
        <dbReference type="SAM" id="MobiDB-lite"/>
    </source>
</evidence>
<dbReference type="SUPFAM" id="SSF57701">
    <property type="entry name" value="Zn2/Cys6 DNA-binding domain"/>
    <property type="match status" value="1"/>
</dbReference>
<keyword evidence="4" id="KW-0843">Virulence</keyword>
<keyword evidence="3" id="KW-0805">Transcription regulation</keyword>
<dbReference type="PRINTS" id="PR00755">
    <property type="entry name" value="AFLATOXINBRP"/>
</dbReference>
<dbReference type="GO" id="GO:0008270">
    <property type="term" value="F:zinc ion binding"/>
    <property type="evidence" value="ECO:0007669"/>
    <property type="project" value="InterPro"/>
</dbReference>
<keyword evidence="2" id="KW-0479">Metal-binding</keyword>
<dbReference type="InterPro" id="IPR001138">
    <property type="entry name" value="Zn2Cys6_DnaBD"/>
</dbReference>
<dbReference type="GO" id="GO:0000981">
    <property type="term" value="F:DNA-binding transcription factor activity, RNA polymerase II-specific"/>
    <property type="evidence" value="ECO:0007669"/>
    <property type="project" value="InterPro"/>
</dbReference>
<evidence type="ECO:0000256" key="4">
    <source>
        <dbReference type="ARBA" id="ARBA00023026"/>
    </source>
</evidence>
<dbReference type="PANTHER" id="PTHR47338">
    <property type="entry name" value="ZN(II)2CYS6 TRANSCRIPTION FACTOR (EUROFUNG)-RELATED"/>
    <property type="match status" value="1"/>
</dbReference>
<evidence type="ECO:0000313" key="9">
    <source>
        <dbReference type="EMBL" id="KAF2668626.1"/>
    </source>
</evidence>
<dbReference type="InterPro" id="IPR007219">
    <property type="entry name" value="XnlR_reg_dom"/>
</dbReference>
<evidence type="ECO:0000313" key="10">
    <source>
        <dbReference type="Proteomes" id="UP000799302"/>
    </source>
</evidence>
<dbReference type="EMBL" id="MU004236">
    <property type="protein sequence ID" value="KAF2668626.1"/>
    <property type="molecule type" value="Genomic_DNA"/>
</dbReference>
<dbReference type="GO" id="GO:0005634">
    <property type="term" value="C:nucleus"/>
    <property type="evidence" value="ECO:0007669"/>
    <property type="project" value="UniProtKB-SubCell"/>
</dbReference>